<evidence type="ECO:0000256" key="5">
    <source>
        <dbReference type="ARBA" id="ARBA00022777"/>
    </source>
</evidence>
<dbReference type="EMBL" id="LFZW01000001">
    <property type="protein sequence ID" value="KMY50979.1"/>
    <property type="molecule type" value="Genomic_DNA"/>
</dbReference>
<keyword evidence="3" id="KW-0597">Phosphoprotein</keyword>
<keyword evidence="4" id="KW-0808">Transferase</keyword>
<dbReference type="CDD" id="cd06225">
    <property type="entry name" value="HAMP"/>
    <property type="match status" value="1"/>
</dbReference>
<dbReference type="STRING" id="1679170.AC625_16785"/>
<evidence type="ECO:0000256" key="3">
    <source>
        <dbReference type="ARBA" id="ARBA00022553"/>
    </source>
</evidence>
<feature type="transmembrane region" description="Helical" evidence="8">
    <location>
        <begin position="294"/>
        <end position="312"/>
    </location>
</feature>
<organism evidence="10 11">
    <name type="scientific">Peribacillus loiseleuriae</name>
    <dbReference type="NCBI Taxonomy" id="1679170"/>
    <lineage>
        <taxon>Bacteria</taxon>
        <taxon>Bacillati</taxon>
        <taxon>Bacillota</taxon>
        <taxon>Bacilli</taxon>
        <taxon>Bacillales</taxon>
        <taxon>Bacillaceae</taxon>
        <taxon>Peribacillus</taxon>
    </lineage>
</organism>
<evidence type="ECO:0000256" key="7">
    <source>
        <dbReference type="SAM" id="Coils"/>
    </source>
</evidence>
<gene>
    <name evidence="10" type="ORF">AC625_16785</name>
</gene>
<feature type="coiled-coil region" evidence="7">
    <location>
        <begin position="353"/>
        <end position="380"/>
    </location>
</feature>
<accession>A0A0K9GWD3</accession>
<comment type="subcellular location">
    <subcellularLocation>
        <location evidence="1">Cell membrane</location>
        <topology evidence="1">Multi-pass membrane protein</topology>
    </subcellularLocation>
</comment>
<evidence type="ECO:0000313" key="10">
    <source>
        <dbReference type="EMBL" id="KMY50979.1"/>
    </source>
</evidence>
<proteinExistence type="predicted"/>
<dbReference type="PANTHER" id="PTHR34220:SF7">
    <property type="entry name" value="SENSOR HISTIDINE KINASE YPDA"/>
    <property type="match status" value="1"/>
</dbReference>
<dbReference type="GO" id="GO:0005886">
    <property type="term" value="C:plasma membrane"/>
    <property type="evidence" value="ECO:0007669"/>
    <property type="project" value="UniProtKB-SubCell"/>
</dbReference>
<evidence type="ECO:0000256" key="2">
    <source>
        <dbReference type="ARBA" id="ARBA00022475"/>
    </source>
</evidence>
<dbReference type="InterPro" id="IPR003594">
    <property type="entry name" value="HATPase_dom"/>
</dbReference>
<dbReference type="Pfam" id="PF06580">
    <property type="entry name" value="His_kinase"/>
    <property type="match status" value="1"/>
</dbReference>
<dbReference type="InterPro" id="IPR050640">
    <property type="entry name" value="Bact_2-comp_sensor_kinase"/>
</dbReference>
<keyword evidence="8" id="KW-0812">Transmembrane</keyword>
<evidence type="ECO:0000313" key="11">
    <source>
        <dbReference type="Proteomes" id="UP000037146"/>
    </source>
</evidence>
<dbReference type="PANTHER" id="PTHR34220">
    <property type="entry name" value="SENSOR HISTIDINE KINASE YPDA"/>
    <property type="match status" value="1"/>
</dbReference>
<dbReference type="Gene3D" id="6.10.340.10">
    <property type="match status" value="1"/>
</dbReference>
<dbReference type="SUPFAM" id="SSF55874">
    <property type="entry name" value="ATPase domain of HSP90 chaperone/DNA topoisomerase II/histidine kinase"/>
    <property type="match status" value="1"/>
</dbReference>
<evidence type="ECO:0000256" key="6">
    <source>
        <dbReference type="ARBA" id="ARBA00023136"/>
    </source>
</evidence>
<evidence type="ECO:0000256" key="4">
    <source>
        <dbReference type="ARBA" id="ARBA00022679"/>
    </source>
</evidence>
<keyword evidence="6 8" id="KW-0472">Membrane</keyword>
<dbReference type="PROSITE" id="PS50885">
    <property type="entry name" value="HAMP"/>
    <property type="match status" value="1"/>
</dbReference>
<feature type="domain" description="HAMP" evidence="9">
    <location>
        <begin position="313"/>
        <end position="365"/>
    </location>
</feature>
<keyword evidence="2" id="KW-1003">Cell membrane</keyword>
<evidence type="ECO:0000259" key="9">
    <source>
        <dbReference type="PROSITE" id="PS50885"/>
    </source>
</evidence>
<keyword evidence="8" id="KW-1133">Transmembrane helix</keyword>
<dbReference type="PATRIC" id="fig|1679170.3.peg.3812"/>
<dbReference type="Gene3D" id="3.30.565.10">
    <property type="entry name" value="Histidine kinase-like ATPase, C-terminal domain"/>
    <property type="match status" value="1"/>
</dbReference>
<dbReference type="Proteomes" id="UP000037146">
    <property type="component" value="Unassembled WGS sequence"/>
</dbReference>
<dbReference type="InterPro" id="IPR003660">
    <property type="entry name" value="HAMP_dom"/>
</dbReference>
<keyword evidence="11" id="KW-1185">Reference proteome</keyword>
<evidence type="ECO:0000256" key="1">
    <source>
        <dbReference type="ARBA" id="ARBA00004651"/>
    </source>
</evidence>
<keyword evidence="7" id="KW-0175">Coiled coil</keyword>
<feature type="transmembrane region" description="Helical" evidence="8">
    <location>
        <begin position="7"/>
        <end position="27"/>
    </location>
</feature>
<dbReference type="InterPro" id="IPR036890">
    <property type="entry name" value="HATPase_C_sf"/>
</dbReference>
<dbReference type="GO" id="GO:0000155">
    <property type="term" value="F:phosphorelay sensor kinase activity"/>
    <property type="evidence" value="ECO:0007669"/>
    <property type="project" value="InterPro"/>
</dbReference>
<sequence>MTFQKKIIVAFLLFVILPIVILGFFSYRISSQTLQQKISNQTVQTLKALDRNLLTSISEMNTFSDYVISSGEIQSFLKSKKTTSIFEFYNKRQAIAGIMHGNTQLNDFILYQDNGDVVHMKNTSIPTFETFNSSSFYQLMMQERGRPVWLLPSENASLFQGDGLWLTQGRVVKEINSLNNIGYLILQIKIDLFDEIFDDIHEGQSDEMLLNEEGEILYSLNRDLIGSKLSVKQLSDIQTLDKGYLIDEWNNEKSLLTFMPSSFKTGSGSNLLLISVTPWEIIANDIVHIRNTTLLIVCMTVIIAILFNLLYLKRISLFIQALLIHMKQVEQGQLSNRMGKFKQKEFGQISNAFNSMIKRIQQLLIEVKNEQEQKRQAEFRVLQQQINPHFLYNTLESINALASLNGQKQISKMTINLGKLLRISINGDFEVKVKEELQHVISYLEIQKIRYDHRFSYEVEIEEELKHHLVLKLILQPLVENILNHAFSQNHAGIIKIRGSFTNGQGNLWIEDNGSGIEETVLWKLNGWATEDNDKKRLGHGIRNVQERLRLYYGEEYGLMICSKEGKGTMMKITFPIKGDKSDL</sequence>
<dbReference type="InterPro" id="IPR010559">
    <property type="entry name" value="Sig_transdc_His_kin_internal"/>
</dbReference>
<dbReference type="AlphaFoldDB" id="A0A0K9GWD3"/>
<dbReference type="Pfam" id="PF02518">
    <property type="entry name" value="HATPase_c"/>
    <property type="match status" value="1"/>
</dbReference>
<name>A0A0K9GWD3_9BACI</name>
<protein>
    <recommendedName>
        <fullName evidence="9">HAMP domain-containing protein</fullName>
    </recommendedName>
</protein>
<keyword evidence="5" id="KW-0418">Kinase</keyword>
<evidence type="ECO:0000256" key="8">
    <source>
        <dbReference type="SAM" id="Phobius"/>
    </source>
</evidence>
<reference evidence="11" key="1">
    <citation type="submission" date="2015-07" db="EMBL/GenBank/DDBJ databases">
        <title>Genome sequencing project for genomic taxonomy and phylogenomics of Bacillus-like bacteria.</title>
        <authorList>
            <person name="Liu B."/>
            <person name="Wang J."/>
            <person name="Zhu Y."/>
            <person name="Liu G."/>
            <person name="Chen Q."/>
            <person name="Chen Z."/>
            <person name="Lan J."/>
            <person name="Che J."/>
            <person name="Ge C."/>
            <person name="Shi H."/>
            <person name="Pan Z."/>
            <person name="Liu X."/>
        </authorList>
    </citation>
    <scope>NUCLEOTIDE SEQUENCE [LARGE SCALE GENOMIC DNA]</scope>
    <source>
        <strain evidence="11">FJAT-27997</strain>
    </source>
</reference>
<dbReference type="RefSeq" id="WP_049682329.1">
    <property type="nucleotide sequence ID" value="NZ_LFZW01000001.1"/>
</dbReference>
<comment type="caution">
    <text evidence="10">The sequence shown here is derived from an EMBL/GenBank/DDBJ whole genome shotgun (WGS) entry which is preliminary data.</text>
</comment>